<comment type="caution">
    <text evidence="2">The sequence shown here is derived from an EMBL/GenBank/DDBJ whole genome shotgun (WGS) entry which is preliminary data.</text>
</comment>
<evidence type="ECO:0000313" key="3">
    <source>
        <dbReference type="Proteomes" id="UP001184230"/>
    </source>
</evidence>
<proteinExistence type="predicted"/>
<accession>A0ABU1NI46</accession>
<keyword evidence="1" id="KW-0812">Transmembrane</keyword>
<dbReference type="RefSeq" id="WP_309903788.1">
    <property type="nucleotide sequence ID" value="NZ_JAVDRF010000007.1"/>
</dbReference>
<protein>
    <submittedName>
        <fullName evidence="2">Integral membrane protein</fullName>
    </submittedName>
</protein>
<evidence type="ECO:0000256" key="1">
    <source>
        <dbReference type="SAM" id="Phobius"/>
    </source>
</evidence>
<keyword evidence="3" id="KW-1185">Reference proteome</keyword>
<name>A0ABU1NI46_9BURK</name>
<keyword evidence="1" id="KW-1133">Transmembrane helix</keyword>
<feature type="transmembrane region" description="Helical" evidence="1">
    <location>
        <begin position="43"/>
        <end position="65"/>
    </location>
</feature>
<keyword evidence="1" id="KW-0472">Membrane</keyword>
<sequence length="173" mass="18887">MGLRTGVLLVVVLLIAALAALNWGVLATPTAMSLGFMQVTAPLGLIMLGLTALLGIFFVAYVVYLQTTVLLETRRHTKEMQAQRDLADRAEASRFTELRNFLEAQENAHMARNAERHAALLARVEQLETMIKVRSDQTDNSLAAHIGQLEDRFDRRPPATTAAAPVGGMPPPV</sequence>
<evidence type="ECO:0000313" key="2">
    <source>
        <dbReference type="EMBL" id="MDR6537686.1"/>
    </source>
</evidence>
<dbReference type="Proteomes" id="UP001184230">
    <property type="component" value="Unassembled WGS sequence"/>
</dbReference>
<organism evidence="2 3">
    <name type="scientific">Variovorax soli</name>
    <dbReference type="NCBI Taxonomy" id="376815"/>
    <lineage>
        <taxon>Bacteria</taxon>
        <taxon>Pseudomonadati</taxon>
        <taxon>Pseudomonadota</taxon>
        <taxon>Betaproteobacteria</taxon>
        <taxon>Burkholderiales</taxon>
        <taxon>Comamonadaceae</taxon>
        <taxon>Variovorax</taxon>
    </lineage>
</organism>
<gene>
    <name evidence="2" type="ORF">J2739_003467</name>
</gene>
<reference evidence="2 3" key="1">
    <citation type="submission" date="2023-07" db="EMBL/GenBank/DDBJ databases">
        <title>Sorghum-associated microbial communities from plants grown in Nebraska, USA.</title>
        <authorList>
            <person name="Schachtman D."/>
        </authorList>
    </citation>
    <scope>NUCLEOTIDE SEQUENCE [LARGE SCALE GENOMIC DNA]</scope>
    <source>
        <strain evidence="2 3">DS1781</strain>
    </source>
</reference>
<dbReference type="EMBL" id="JAVDRF010000007">
    <property type="protein sequence ID" value="MDR6537686.1"/>
    <property type="molecule type" value="Genomic_DNA"/>
</dbReference>